<protein>
    <submittedName>
        <fullName evidence="1">Uncharacterized protein</fullName>
    </submittedName>
</protein>
<evidence type="ECO:0000313" key="2">
    <source>
        <dbReference type="Proteomes" id="UP000019184"/>
    </source>
</evidence>
<dbReference type="Proteomes" id="UP000019184">
    <property type="component" value="Unassembled WGS sequence"/>
</dbReference>
<sequence length="82" mass="9583">MNQIHELSTLINQTFQDFRFPSFPRQRESSKPLKKLDTRFRGYDEFKGLGESPAFNWNKARIDCLVGMLIALLSTRSMNLTE</sequence>
<dbReference type="EMBL" id="CBTK010000250">
    <property type="protein sequence ID" value="CDH46160.1"/>
    <property type="molecule type" value="Genomic_DNA"/>
</dbReference>
<reference evidence="1 2" key="1">
    <citation type="journal article" date="2014" name="ISME J.">
        <title>Candidatus Competibacter-lineage genomes retrieved from metagenomes reveal functional metabolic diversity.</title>
        <authorList>
            <person name="McIlroy S.J."/>
            <person name="Albertsen M."/>
            <person name="Andresen E.K."/>
            <person name="Saunders A.M."/>
            <person name="Kristiansen R."/>
            <person name="Stokholm-Bjerregaard M."/>
            <person name="Nielsen K.L."/>
            <person name="Nielsen P.H."/>
        </authorList>
    </citation>
    <scope>NUCLEOTIDE SEQUENCE [LARGE SCALE GENOMIC DNA]</scope>
    <source>
        <strain evidence="1 2">Run_B_J11</strain>
    </source>
</reference>
<organism evidence="1 2">
    <name type="scientific">Candidatus Contendobacter odensis Run_B_J11</name>
    <dbReference type="NCBI Taxonomy" id="1400861"/>
    <lineage>
        <taxon>Bacteria</taxon>
        <taxon>Pseudomonadati</taxon>
        <taxon>Pseudomonadota</taxon>
        <taxon>Gammaproteobacteria</taxon>
        <taxon>Candidatus Competibacteraceae</taxon>
        <taxon>Candidatus Contendibacter</taxon>
    </lineage>
</organism>
<proteinExistence type="predicted"/>
<accession>A0A7U7J4Y8</accession>
<dbReference type="AlphaFoldDB" id="A0A7U7J4Y8"/>
<comment type="caution">
    <text evidence="1">The sequence shown here is derived from an EMBL/GenBank/DDBJ whole genome shotgun (WGS) entry which is preliminary data.</text>
</comment>
<dbReference type="RefSeq" id="WP_034434647.1">
    <property type="nucleotide sequence ID" value="NZ_CBTK010000250.1"/>
</dbReference>
<keyword evidence="2" id="KW-1185">Reference proteome</keyword>
<name>A0A7U7J4Y8_9GAMM</name>
<evidence type="ECO:0000313" key="1">
    <source>
        <dbReference type="EMBL" id="CDH46160.1"/>
    </source>
</evidence>
<gene>
    <name evidence="1" type="ORF">BN874_360043</name>
</gene>
<dbReference type="OrthoDB" id="1091931at2"/>